<proteinExistence type="predicted"/>
<evidence type="ECO:0000256" key="1">
    <source>
        <dbReference type="SAM" id="Phobius"/>
    </source>
</evidence>
<feature type="transmembrane region" description="Helical" evidence="1">
    <location>
        <begin position="12"/>
        <end position="32"/>
    </location>
</feature>
<keyword evidence="1" id="KW-0812">Transmembrane</keyword>
<reference evidence="2 3" key="1">
    <citation type="submission" date="2024-02" db="EMBL/GenBank/DDBJ databases">
        <title>De novo assembly and annotation of 12 fungi associated with fruit tree decline syndrome in Ontario, Canada.</title>
        <authorList>
            <person name="Sulman M."/>
            <person name="Ellouze W."/>
            <person name="Ilyukhin E."/>
        </authorList>
    </citation>
    <scope>NUCLEOTIDE SEQUENCE [LARGE SCALE GENOMIC DNA]</scope>
    <source>
        <strain evidence="2 3">M1-105</strain>
    </source>
</reference>
<dbReference type="EMBL" id="JAJVDC020000379">
    <property type="protein sequence ID" value="KAL1614547.1"/>
    <property type="molecule type" value="Genomic_DNA"/>
</dbReference>
<organism evidence="2 3">
    <name type="scientific">Neofusicoccum ribis</name>
    <dbReference type="NCBI Taxonomy" id="45134"/>
    <lineage>
        <taxon>Eukaryota</taxon>
        <taxon>Fungi</taxon>
        <taxon>Dikarya</taxon>
        <taxon>Ascomycota</taxon>
        <taxon>Pezizomycotina</taxon>
        <taxon>Dothideomycetes</taxon>
        <taxon>Dothideomycetes incertae sedis</taxon>
        <taxon>Botryosphaeriales</taxon>
        <taxon>Botryosphaeriaceae</taxon>
        <taxon>Neofusicoccum</taxon>
    </lineage>
</organism>
<keyword evidence="1" id="KW-1133">Transmembrane helix</keyword>
<feature type="transmembrane region" description="Helical" evidence="1">
    <location>
        <begin position="38"/>
        <end position="58"/>
    </location>
</feature>
<dbReference type="Proteomes" id="UP001521116">
    <property type="component" value="Unassembled WGS sequence"/>
</dbReference>
<keyword evidence="1" id="KW-0472">Membrane</keyword>
<evidence type="ECO:0000313" key="2">
    <source>
        <dbReference type="EMBL" id="KAL1614547.1"/>
    </source>
</evidence>
<accession>A0ABR3SAG8</accession>
<gene>
    <name evidence="2" type="ORF">SLS56_012070</name>
</gene>
<protein>
    <submittedName>
        <fullName evidence="2">Uncharacterized protein</fullName>
    </submittedName>
</protein>
<evidence type="ECO:0000313" key="3">
    <source>
        <dbReference type="Proteomes" id="UP001521116"/>
    </source>
</evidence>
<sequence>MKVTIGSNGFYINISANTAWEGLVTSLFYVVLGGGPFIIVWSYVLAVVASVIILAAVAEVASVAPSPAAQTYWAAVHISSFCRRPDNALLLIPVPRLAPTLLKQITGWLMT</sequence>
<comment type="caution">
    <text evidence="2">The sequence shown here is derived from an EMBL/GenBank/DDBJ whole genome shotgun (WGS) entry which is preliminary data.</text>
</comment>
<keyword evidence="3" id="KW-1185">Reference proteome</keyword>
<name>A0ABR3SAG8_9PEZI</name>